<keyword evidence="2" id="KW-1185">Reference proteome</keyword>
<proteinExistence type="predicted"/>
<protein>
    <submittedName>
        <fullName evidence="1">Uncharacterized protein</fullName>
    </submittedName>
</protein>
<dbReference type="EMBL" id="JAFBER010000002">
    <property type="protein sequence ID" value="MBM7644255.1"/>
    <property type="molecule type" value="Genomic_DNA"/>
</dbReference>
<gene>
    <name evidence="1" type="ORF">JOD45_000448</name>
</gene>
<reference evidence="1 2" key="1">
    <citation type="submission" date="2021-01" db="EMBL/GenBank/DDBJ databases">
        <title>Genomic Encyclopedia of Type Strains, Phase IV (KMG-IV): sequencing the most valuable type-strain genomes for metagenomic binning, comparative biology and taxonomic classification.</title>
        <authorList>
            <person name="Goeker M."/>
        </authorList>
    </citation>
    <scope>NUCLEOTIDE SEQUENCE [LARGE SCALE GENOMIC DNA]</scope>
    <source>
        <strain evidence="1 2">DSM 28236</strain>
    </source>
</reference>
<name>A0ABS2PW71_9BACL</name>
<sequence length="38" mass="4426">MTNIISFIVPCTSLQFVRFIHHLFAYDKKEAHLSTLFG</sequence>
<comment type="caution">
    <text evidence="1">The sequence shown here is derived from an EMBL/GenBank/DDBJ whole genome shotgun (WGS) entry which is preliminary data.</text>
</comment>
<evidence type="ECO:0000313" key="1">
    <source>
        <dbReference type="EMBL" id="MBM7644255.1"/>
    </source>
</evidence>
<evidence type="ECO:0000313" key="2">
    <source>
        <dbReference type="Proteomes" id="UP000808914"/>
    </source>
</evidence>
<organism evidence="1 2">
    <name type="scientific">Scopulibacillus daqui</name>
    <dbReference type="NCBI Taxonomy" id="1469162"/>
    <lineage>
        <taxon>Bacteria</taxon>
        <taxon>Bacillati</taxon>
        <taxon>Bacillota</taxon>
        <taxon>Bacilli</taxon>
        <taxon>Bacillales</taxon>
        <taxon>Sporolactobacillaceae</taxon>
        <taxon>Scopulibacillus</taxon>
    </lineage>
</organism>
<accession>A0ABS2PW71</accession>
<dbReference type="Proteomes" id="UP000808914">
    <property type="component" value="Unassembled WGS sequence"/>
</dbReference>